<evidence type="ECO:0000256" key="8">
    <source>
        <dbReference type="ARBA" id="ARBA00023239"/>
    </source>
</evidence>
<reference evidence="11" key="1">
    <citation type="submission" date="2020-05" db="EMBL/GenBank/DDBJ databases">
        <authorList>
            <person name="Chiriac C."/>
            <person name="Salcher M."/>
            <person name="Ghai R."/>
            <person name="Kavagutti S V."/>
        </authorList>
    </citation>
    <scope>NUCLEOTIDE SEQUENCE</scope>
</reference>
<dbReference type="InterPro" id="IPR020624">
    <property type="entry name" value="Schiff_base-form_aldolases_CS"/>
</dbReference>
<keyword evidence="9" id="KW-0704">Schiff base</keyword>
<dbReference type="UniPathway" id="UPA00034">
    <property type="reaction ID" value="UER00017"/>
</dbReference>
<accession>A0A6J7E4I3</accession>
<keyword evidence="7" id="KW-0457">Lysine biosynthesis</keyword>
<dbReference type="Gene3D" id="3.20.20.70">
    <property type="entry name" value="Aldolase class I"/>
    <property type="match status" value="1"/>
</dbReference>
<evidence type="ECO:0000256" key="5">
    <source>
        <dbReference type="ARBA" id="ARBA00022605"/>
    </source>
</evidence>
<dbReference type="GO" id="GO:0005829">
    <property type="term" value="C:cytosol"/>
    <property type="evidence" value="ECO:0007669"/>
    <property type="project" value="TreeGrafter"/>
</dbReference>
<keyword evidence="4" id="KW-0963">Cytoplasm</keyword>
<dbReference type="EMBL" id="CAFBLU010000016">
    <property type="protein sequence ID" value="CAB4876948.1"/>
    <property type="molecule type" value="Genomic_DNA"/>
</dbReference>
<gene>
    <name evidence="11" type="ORF">UFOPK3444_01076</name>
</gene>
<keyword evidence="6" id="KW-0220">Diaminopimelate biosynthesis</keyword>
<dbReference type="NCBIfam" id="TIGR00674">
    <property type="entry name" value="dapA"/>
    <property type="match status" value="1"/>
</dbReference>
<evidence type="ECO:0000256" key="10">
    <source>
        <dbReference type="ARBA" id="ARBA00047836"/>
    </source>
</evidence>
<evidence type="ECO:0000256" key="3">
    <source>
        <dbReference type="ARBA" id="ARBA00012086"/>
    </source>
</evidence>
<dbReference type="InterPro" id="IPR020625">
    <property type="entry name" value="Schiff_base-form_aldolases_AS"/>
</dbReference>
<organism evidence="11">
    <name type="scientific">freshwater metagenome</name>
    <dbReference type="NCBI Taxonomy" id="449393"/>
    <lineage>
        <taxon>unclassified sequences</taxon>
        <taxon>metagenomes</taxon>
        <taxon>ecological metagenomes</taxon>
    </lineage>
</organism>
<dbReference type="InterPro" id="IPR005263">
    <property type="entry name" value="DapA"/>
</dbReference>
<dbReference type="PRINTS" id="PR00146">
    <property type="entry name" value="DHPICSNTHASE"/>
</dbReference>
<evidence type="ECO:0000256" key="2">
    <source>
        <dbReference type="ARBA" id="ARBA00005120"/>
    </source>
</evidence>
<dbReference type="SMART" id="SM01130">
    <property type="entry name" value="DHDPS"/>
    <property type="match status" value="1"/>
</dbReference>
<dbReference type="GO" id="GO:0019877">
    <property type="term" value="P:diaminopimelate biosynthetic process"/>
    <property type="evidence" value="ECO:0007669"/>
    <property type="project" value="UniProtKB-KW"/>
</dbReference>
<dbReference type="HAMAP" id="MF_00418">
    <property type="entry name" value="DapA"/>
    <property type="match status" value="1"/>
</dbReference>
<dbReference type="Pfam" id="PF00701">
    <property type="entry name" value="DHDPS"/>
    <property type="match status" value="1"/>
</dbReference>
<name>A0A6J7E4I3_9ZZZZ</name>
<dbReference type="AlphaFoldDB" id="A0A6J7E4I3"/>
<comment type="catalytic activity">
    <reaction evidence="10">
        <text>L-aspartate 4-semialdehyde + pyruvate = (2S,4S)-4-hydroxy-2,3,4,5-tetrahydrodipicolinate + H2O + H(+)</text>
        <dbReference type="Rhea" id="RHEA:34171"/>
        <dbReference type="ChEBI" id="CHEBI:15361"/>
        <dbReference type="ChEBI" id="CHEBI:15377"/>
        <dbReference type="ChEBI" id="CHEBI:15378"/>
        <dbReference type="ChEBI" id="CHEBI:67139"/>
        <dbReference type="ChEBI" id="CHEBI:537519"/>
        <dbReference type="EC" id="4.3.3.7"/>
    </reaction>
</comment>
<evidence type="ECO:0000256" key="7">
    <source>
        <dbReference type="ARBA" id="ARBA00023154"/>
    </source>
</evidence>
<sequence length="287" mass="29593">MSNSPESALGTILTAVVTPFSPDGEVDHDAMATILEHLIANGSDGVVVAGTTGEAPTLTDDEQIDLISFVSDSFGDRLTVIAGAGANDTAHAVRLTERATNAGAKAILSVTPYYNRPNEAGIHAHFAAVAKSTDLPVVLYNVPTRTGVDMSDDLAAEIGVRNSNVTGMKQARPGTPSAIEGLDLYAGNDDSFAAAMDNGAVGGILVASHLVGTQMLAVAHSNDRDTLDRPLRSFYDSLGVTTNPIPIKAALDLAGLPGGHLRLPLVSASAAERETIADAMRALDLLA</sequence>
<dbReference type="PIRSF" id="PIRSF001365">
    <property type="entry name" value="DHDPS"/>
    <property type="match status" value="1"/>
</dbReference>
<dbReference type="InterPro" id="IPR013785">
    <property type="entry name" value="Aldolase_TIM"/>
</dbReference>
<keyword evidence="5" id="KW-0028">Amino-acid biosynthesis</keyword>
<comment type="pathway">
    <text evidence="2">Amino-acid biosynthesis; L-lysine biosynthesis via DAP pathway; (S)-tetrahydrodipicolinate from L-aspartate: step 3/4.</text>
</comment>
<dbReference type="GO" id="GO:0008840">
    <property type="term" value="F:4-hydroxy-tetrahydrodipicolinate synthase activity"/>
    <property type="evidence" value="ECO:0007669"/>
    <property type="project" value="UniProtKB-EC"/>
</dbReference>
<dbReference type="GO" id="GO:0009089">
    <property type="term" value="P:lysine biosynthetic process via diaminopimelate"/>
    <property type="evidence" value="ECO:0007669"/>
    <property type="project" value="UniProtKB-UniPathway"/>
</dbReference>
<evidence type="ECO:0000313" key="11">
    <source>
        <dbReference type="EMBL" id="CAB4876948.1"/>
    </source>
</evidence>
<dbReference type="PANTHER" id="PTHR12128:SF66">
    <property type="entry name" value="4-HYDROXY-2-OXOGLUTARATE ALDOLASE, MITOCHONDRIAL"/>
    <property type="match status" value="1"/>
</dbReference>
<comment type="function">
    <text evidence="1">Catalyzes the condensation of (S)-aspartate-beta-semialdehyde [(S)-ASA] and pyruvate to 4-hydroxy-tetrahydrodipicolinate (HTPA).</text>
</comment>
<evidence type="ECO:0000256" key="6">
    <source>
        <dbReference type="ARBA" id="ARBA00022915"/>
    </source>
</evidence>
<dbReference type="PROSITE" id="PS00666">
    <property type="entry name" value="DHDPS_2"/>
    <property type="match status" value="1"/>
</dbReference>
<evidence type="ECO:0000256" key="4">
    <source>
        <dbReference type="ARBA" id="ARBA00022490"/>
    </source>
</evidence>
<dbReference type="PROSITE" id="PS00665">
    <property type="entry name" value="DHDPS_1"/>
    <property type="match status" value="1"/>
</dbReference>
<keyword evidence="8" id="KW-0456">Lyase</keyword>
<dbReference type="EC" id="4.3.3.7" evidence="3"/>
<evidence type="ECO:0000256" key="1">
    <source>
        <dbReference type="ARBA" id="ARBA00003294"/>
    </source>
</evidence>
<evidence type="ECO:0000256" key="9">
    <source>
        <dbReference type="ARBA" id="ARBA00023270"/>
    </source>
</evidence>
<dbReference type="InterPro" id="IPR002220">
    <property type="entry name" value="DapA-like"/>
</dbReference>
<dbReference type="PANTHER" id="PTHR12128">
    <property type="entry name" value="DIHYDRODIPICOLINATE SYNTHASE"/>
    <property type="match status" value="1"/>
</dbReference>
<proteinExistence type="inferred from homology"/>
<dbReference type="SUPFAM" id="SSF51569">
    <property type="entry name" value="Aldolase"/>
    <property type="match status" value="1"/>
</dbReference>
<dbReference type="CDD" id="cd00950">
    <property type="entry name" value="DHDPS"/>
    <property type="match status" value="1"/>
</dbReference>
<protein>
    <recommendedName>
        <fullName evidence="3">4-hydroxy-tetrahydrodipicolinate synthase</fullName>
        <ecNumber evidence="3">4.3.3.7</ecNumber>
    </recommendedName>
</protein>